<dbReference type="InterPro" id="IPR046469">
    <property type="entry name" value="SAM_HAT_N"/>
</dbReference>
<feature type="domain" description="S-adenosyl-l-methionine hydroxide adenosyltransferase C-terminal" evidence="4">
    <location>
        <begin position="159"/>
        <end position="236"/>
    </location>
</feature>
<evidence type="ECO:0000259" key="4">
    <source>
        <dbReference type="Pfam" id="PF20257"/>
    </source>
</evidence>
<dbReference type="InterPro" id="IPR046470">
    <property type="entry name" value="SAM_HAT_C"/>
</dbReference>
<dbReference type="InterPro" id="IPR023227">
    <property type="entry name" value="SAM_OH_AdoTrfase_C_sf"/>
</dbReference>
<dbReference type="EMBL" id="JAYGII010000004">
    <property type="protein sequence ID" value="MEA5444898.1"/>
    <property type="molecule type" value="Genomic_DNA"/>
</dbReference>
<dbReference type="InterPro" id="IPR002747">
    <property type="entry name" value="SAM_OH_AdoTrfase"/>
</dbReference>
<dbReference type="RefSeq" id="WP_346050530.1">
    <property type="nucleotide sequence ID" value="NZ_JAYGII010000004.1"/>
</dbReference>
<gene>
    <name evidence="5" type="ORF">VCB98_03590</name>
</gene>
<dbReference type="Proteomes" id="UP001302316">
    <property type="component" value="Unassembled WGS sequence"/>
</dbReference>
<comment type="similarity">
    <text evidence="2">Belongs to the SAM hydrolase / SAM-dependent halogenase family.</text>
</comment>
<name>A0AAP6MJY8_9GAMM</name>
<dbReference type="AlphaFoldDB" id="A0AAP6MJY8"/>
<dbReference type="PANTHER" id="PTHR35092:SF1">
    <property type="entry name" value="CHLORINASE MJ1651"/>
    <property type="match status" value="1"/>
</dbReference>
<comment type="caution">
    <text evidence="5">The sequence shown here is derived from an EMBL/GenBank/DDBJ whole genome shotgun (WGS) entry which is preliminary data.</text>
</comment>
<dbReference type="SUPFAM" id="SSF102522">
    <property type="entry name" value="Bacterial fluorinating enzyme, N-terminal domain"/>
    <property type="match status" value="1"/>
</dbReference>
<evidence type="ECO:0000259" key="3">
    <source>
        <dbReference type="Pfam" id="PF01887"/>
    </source>
</evidence>
<dbReference type="Gene3D" id="3.40.50.10790">
    <property type="entry name" value="S-adenosyl-l-methionine hydroxide adenosyltransferase, N-terminal"/>
    <property type="match status" value="1"/>
</dbReference>
<dbReference type="Pfam" id="PF20257">
    <property type="entry name" value="SAM_HAT_C"/>
    <property type="match status" value="1"/>
</dbReference>
<dbReference type="PIRSF" id="PIRSF006779">
    <property type="entry name" value="UCP006779"/>
    <property type="match status" value="1"/>
</dbReference>
<evidence type="ECO:0000313" key="5">
    <source>
        <dbReference type="EMBL" id="MEA5444898.1"/>
    </source>
</evidence>
<dbReference type="SUPFAM" id="SSF101852">
    <property type="entry name" value="Bacterial fluorinating enzyme, C-terminal domain"/>
    <property type="match status" value="1"/>
</dbReference>
<evidence type="ECO:0000313" key="6">
    <source>
        <dbReference type="Proteomes" id="UP001302316"/>
    </source>
</evidence>
<proteinExistence type="inferred from homology"/>
<accession>A0AAP6MJY8</accession>
<dbReference type="Gene3D" id="2.40.30.90">
    <property type="entry name" value="Bacterial fluorinating enzyme like"/>
    <property type="match status" value="1"/>
</dbReference>
<reference evidence="5 6" key="1">
    <citation type="submission" date="2023-12" db="EMBL/GenBank/DDBJ databases">
        <title>Whole-genome sequencing of halo(alkali)philic microorganisms from hypersaline lakes.</title>
        <authorList>
            <person name="Sorokin D.Y."/>
            <person name="Merkel A.Y."/>
            <person name="Messina E."/>
            <person name="Yakimov M."/>
        </authorList>
    </citation>
    <scope>NUCLEOTIDE SEQUENCE [LARGE SCALE GENOMIC DNA]</scope>
    <source>
        <strain evidence="5 6">AB-CW1</strain>
    </source>
</reference>
<keyword evidence="1" id="KW-0949">S-adenosyl-L-methionine</keyword>
<evidence type="ECO:0000256" key="2">
    <source>
        <dbReference type="ARBA" id="ARBA00024035"/>
    </source>
</evidence>
<dbReference type="PANTHER" id="PTHR35092">
    <property type="entry name" value="CHLORINASE MJ1651"/>
    <property type="match status" value="1"/>
</dbReference>
<dbReference type="InterPro" id="IPR023228">
    <property type="entry name" value="SAM_OH_AdoTrfase_N_sf"/>
</dbReference>
<evidence type="ECO:0000256" key="1">
    <source>
        <dbReference type="ARBA" id="ARBA00022691"/>
    </source>
</evidence>
<organism evidence="5 6">
    <name type="scientific">Natronospira elongata</name>
    <dbReference type="NCBI Taxonomy" id="3110268"/>
    <lineage>
        <taxon>Bacteria</taxon>
        <taxon>Pseudomonadati</taxon>
        <taxon>Pseudomonadota</taxon>
        <taxon>Gammaproteobacteria</taxon>
        <taxon>Natronospirales</taxon>
        <taxon>Natronospiraceae</taxon>
        <taxon>Natronospira</taxon>
    </lineage>
</organism>
<sequence>MLFLFSDFGLQGPYAGEMEAAARRHSQQTPIHLMHDAPSFEPGAAGLLLRALSRQFQPGDICVAVVDPGVGGARCPVCLLADGIYYVGPDNGLLAPLADHASRHEWWEITWRPEQLSASFHGRDLFAPFAAQLQTGMSPTAIGAQPLHDPVSTDSVSDQIIYVDGFGNCVTGLLADDVPRSSQLMVNGKAITRARSFCDVPPGQSFWYRNSMDLVEIAANQDSAAALLELTVGTSVSVDRG</sequence>
<feature type="domain" description="S-adenosyl-l-methionine hydroxide adenosyltransferase N-terminal" evidence="3">
    <location>
        <begin position="3"/>
        <end position="143"/>
    </location>
</feature>
<protein>
    <submittedName>
        <fullName evidence="5">SAM-dependent chlorinase/fluorinase</fullName>
    </submittedName>
</protein>
<dbReference type="Pfam" id="PF01887">
    <property type="entry name" value="SAM_HAT_N"/>
    <property type="match status" value="1"/>
</dbReference>
<keyword evidence="6" id="KW-1185">Reference proteome</keyword>